<name>A0AAV3NS16_LITER</name>
<organism evidence="2 3">
    <name type="scientific">Lithospermum erythrorhizon</name>
    <name type="common">Purple gromwell</name>
    <name type="synonym">Lithospermum officinale var. erythrorhizon</name>
    <dbReference type="NCBI Taxonomy" id="34254"/>
    <lineage>
        <taxon>Eukaryota</taxon>
        <taxon>Viridiplantae</taxon>
        <taxon>Streptophyta</taxon>
        <taxon>Embryophyta</taxon>
        <taxon>Tracheophyta</taxon>
        <taxon>Spermatophyta</taxon>
        <taxon>Magnoliopsida</taxon>
        <taxon>eudicotyledons</taxon>
        <taxon>Gunneridae</taxon>
        <taxon>Pentapetalae</taxon>
        <taxon>asterids</taxon>
        <taxon>lamiids</taxon>
        <taxon>Boraginales</taxon>
        <taxon>Boraginaceae</taxon>
        <taxon>Boraginoideae</taxon>
        <taxon>Lithospermeae</taxon>
        <taxon>Lithospermum</taxon>
    </lineage>
</organism>
<keyword evidence="3" id="KW-1185">Reference proteome</keyword>
<dbReference type="InterPro" id="IPR036928">
    <property type="entry name" value="AS_sf"/>
</dbReference>
<protein>
    <submittedName>
        <fullName evidence="2">Hydrolase</fullName>
    </submittedName>
</protein>
<keyword evidence="2" id="KW-0378">Hydrolase</keyword>
<evidence type="ECO:0000313" key="3">
    <source>
        <dbReference type="Proteomes" id="UP001454036"/>
    </source>
</evidence>
<dbReference type="Pfam" id="PF01425">
    <property type="entry name" value="Amidase"/>
    <property type="match status" value="1"/>
</dbReference>
<comment type="caution">
    <text evidence="2">The sequence shown here is derived from an EMBL/GenBank/DDBJ whole genome shotgun (WGS) entry which is preliminary data.</text>
</comment>
<gene>
    <name evidence="2" type="ORF">LIER_03129</name>
</gene>
<dbReference type="Proteomes" id="UP001454036">
    <property type="component" value="Unassembled WGS sequence"/>
</dbReference>
<dbReference type="PANTHER" id="PTHR42678">
    <property type="entry name" value="AMIDASE"/>
    <property type="match status" value="1"/>
</dbReference>
<dbReference type="GO" id="GO:0016787">
    <property type="term" value="F:hydrolase activity"/>
    <property type="evidence" value="ECO:0007669"/>
    <property type="project" value="UniProtKB-KW"/>
</dbReference>
<reference evidence="2 3" key="1">
    <citation type="submission" date="2024-01" db="EMBL/GenBank/DDBJ databases">
        <title>The complete chloroplast genome sequence of Lithospermum erythrorhizon: insights into the phylogenetic relationship among Boraginaceae species and the maternal lineages of purple gromwells.</title>
        <authorList>
            <person name="Okada T."/>
            <person name="Watanabe K."/>
        </authorList>
    </citation>
    <scope>NUCLEOTIDE SEQUENCE [LARGE SCALE GENOMIC DNA]</scope>
</reference>
<dbReference type="Gene3D" id="3.90.1300.10">
    <property type="entry name" value="Amidase signature (AS) domain"/>
    <property type="match status" value="1"/>
</dbReference>
<accession>A0AAV3NS16</accession>
<dbReference type="EMBL" id="BAABME010000370">
    <property type="protein sequence ID" value="GAA0142169.1"/>
    <property type="molecule type" value="Genomic_DNA"/>
</dbReference>
<dbReference type="InterPro" id="IPR023631">
    <property type="entry name" value="Amidase_dom"/>
</dbReference>
<sequence>MDFKFEEATIDQIQEAFKDKSLTSRKLVDFYLHQINTLNPLLKAIIEVNPDAQYHADKADFERDSNNSKSTILDYLHGIPILLKDGIGTKDKLNTTAGSYALLGSTVAREATVVEKLRKSGGIVLGKASMSEWYKFRSMSGVSDGWCARSGQGLNPYVPGGSPCGSSSGSAISVAANMVSVSLGTETHSSICCPADHNSVVGLKPTVGLTSRSGVIPMTPRWDTVGPICRTVSDAVYVLEVIAGADPRDEATIEAAKFIPEGGYKQFLKLDGLEGKRLGVVRHPFVEKIHGAIESATFEQHINTLRDRGAIILDNLQIEHVNKILDPNHSGEITLMMTDFKTSINNYLKELIDSPVRSLADIIAFNENNPELEKLAEHDQNTFIAAEETDGFGDHEKALVEKLEHYCLDGFEKTMKENEVDAIMTPGSRAAAVYAIGGYPTITVPAGYEADGMPFGLCFGGLRGTEHKLIEIAYAFEQATKVRKPPQFPNATEIINQ</sequence>
<dbReference type="PANTHER" id="PTHR42678:SF25">
    <property type="entry name" value="AMIDASE C869.01"/>
    <property type="match status" value="1"/>
</dbReference>
<evidence type="ECO:0000259" key="1">
    <source>
        <dbReference type="Pfam" id="PF01425"/>
    </source>
</evidence>
<dbReference type="SUPFAM" id="SSF75304">
    <property type="entry name" value="Amidase signature (AS) enzymes"/>
    <property type="match status" value="1"/>
</dbReference>
<feature type="domain" description="Amidase" evidence="1">
    <location>
        <begin position="27"/>
        <end position="432"/>
    </location>
</feature>
<proteinExistence type="predicted"/>
<evidence type="ECO:0000313" key="2">
    <source>
        <dbReference type="EMBL" id="GAA0142169.1"/>
    </source>
</evidence>
<dbReference type="AlphaFoldDB" id="A0AAV3NS16"/>